<dbReference type="InterPro" id="IPR004452">
    <property type="entry name" value="LutB/LldF"/>
</dbReference>
<dbReference type="PROSITE" id="PS00198">
    <property type="entry name" value="4FE4S_FER_1"/>
    <property type="match status" value="1"/>
</dbReference>
<dbReference type="PROSITE" id="PS51379">
    <property type="entry name" value="4FE4S_FER_2"/>
    <property type="match status" value="1"/>
</dbReference>
<evidence type="ECO:0000256" key="1">
    <source>
        <dbReference type="ARBA" id="ARBA00022448"/>
    </source>
</evidence>
<name>A0A516H795_9PROT</name>
<dbReference type="EMBL" id="CP041636">
    <property type="protein sequence ID" value="QDO99656.1"/>
    <property type="molecule type" value="Genomic_DNA"/>
</dbReference>
<dbReference type="GO" id="GO:0006089">
    <property type="term" value="P:lactate metabolic process"/>
    <property type="evidence" value="ECO:0007669"/>
    <property type="project" value="InterPro"/>
</dbReference>
<dbReference type="KEGG" id="fer:FNB15_06265"/>
<feature type="domain" description="4Fe-4S ferredoxin-type" evidence="8">
    <location>
        <begin position="312"/>
        <end position="343"/>
    </location>
</feature>
<proteinExistence type="predicted"/>
<dbReference type="OrthoDB" id="5289041at2"/>
<keyword evidence="4" id="KW-0677">Repeat</keyword>
<evidence type="ECO:0000256" key="7">
    <source>
        <dbReference type="ARBA" id="ARBA00023014"/>
    </source>
</evidence>
<dbReference type="PANTHER" id="PTHR47153">
    <property type="entry name" value="LACTATE UTILIZATION PROTEIN B"/>
    <property type="match status" value="1"/>
</dbReference>
<evidence type="ECO:0000256" key="2">
    <source>
        <dbReference type="ARBA" id="ARBA00022485"/>
    </source>
</evidence>
<dbReference type="GO" id="GO:0051539">
    <property type="term" value="F:4 iron, 4 sulfur cluster binding"/>
    <property type="evidence" value="ECO:0007669"/>
    <property type="project" value="UniProtKB-KW"/>
</dbReference>
<evidence type="ECO:0000256" key="5">
    <source>
        <dbReference type="ARBA" id="ARBA00022982"/>
    </source>
</evidence>
<keyword evidence="2" id="KW-0004">4Fe-4S</keyword>
<evidence type="ECO:0000256" key="3">
    <source>
        <dbReference type="ARBA" id="ARBA00022723"/>
    </source>
</evidence>
<keyword evidence="1" id="KW-0813">Transport</keyword>
<keyword evidence="6" id="KW-0408">Iron</keyword>
<dbReference type="Pfam" id="PF02589">
    <property type="entry name" value="LUD_dom"/>
    <property type="match status" value="1"/>
</dbReference>
<dbReference type="PANTHER" id="PTHR47153:SF2">
    <property type="entry name" value="LACTATE UTILIZATION PROTEIN B"/>
    <property type="match status" value="1"/>
</dbReference>
<dbReference type="InterPro" id="IPR017900">
    <property type="entry name" value="4Fe4S_Fe_S_CS"/>
</dbReference>
<reference evidence="9 10" key="1">
    <citation type="submission" date="2019-07" db="EMBL/GenBank/DDBJ databases">
        <title>Genome sequencing for Ferrovibrio sp. K5.</title>
        <authorList>
            <person name="Park S.-J."/>
        </authorList>
    </citation>
    <scope>NUCLEOTIDE SEQUENCE [LARGE SCALE GENOMIC DNA]</scope>
    <source>
        <strain evidence="9 10">K5</strain>
    </source>
</reference>
<keyword evidence="7" id="KW-0411">Iron-sulfur</keyword>
<dbReference type="InterPro" id="IPR024185">
    <property type="entry name" value="FTHF_cligase-like_sf"/>
</dbReference>
<dbReference type="Pfam" id="PF13183">
    <property type="entry name" value="Fer4_8"/>
    <property type="match status" value="1"/>
</dbReference>
<evidence type="ECO:0000313" key="9">
    <source>
        <dbReference type="EMBL" id="QDO99656.1"/>
    </source>
</evidence>
<evidence type="ECO:0000313" key="10">
    <source>
        <dbReference type="Proteomes" id="UP000317496"/>
    </source>
</evidence>
<dbReference type="NCBIfam" id="TIGR00273">
    <property type="entry name" value="LutB/LldF family L-lactate oxidation iron-sulfur protein"/>
    <property type="match status" value="1"/>
</dbReference>
<evidence type="ECO:0000256" key="6">
    <source>
        <dbReference type="ARBA" id="ARBA00023004"/>
    </source>
</evidence>
<keyword evidence="3" id="KW-0479">Metal-binding</keyword>
<keyword evidence="10" id="KW-1185">Reference proteome</keyword>
<dbReference type="Proteomes" id="UP000317496">
    <property type="component" value="Chromosome"/>
</dbReference>
<dbReference type="InterPro" id="IPR009051">
    <property type="entry name" value="Helical_ferredxn"/>
</dbReference>
<dbReference type="Gene3D" id="1.10.1060.10">
    <property type="entry name" value="Alpha-helical ferredoxin"/>
    <property type="match status" value="1"/>
</dbReference>
<organism evidence="9 10">
    <name type="scientific">Ferrovibrio terrae</name>
    <dbReference type="NCBI Taxonomy" id="2594003"/>
    <lineage>
        <taxon>Bacteria</taxon>
        <taxon>Pseudomonadati</taxon>
        <taxon>Pseudomonadota</taxon>
        <taxon>Alphaproteobacteria</taxon>
        <taxon>Rhodospirillales</taxon>
        <taxon>Rhodospirillaceae</taxon>
        <taxon>Ferrovibrio</taxon>
    </lineage>
</organism>
<dbReference type="SUPFAM" id="SSF46548">
    <property type="entry name" value="alpha-helical ferredoxin"/>
    <property type="match status" value="1"/>
</dbReference>
<dbReference type="InterPro" id="IPR037171">
    <property type="entry name" value="NagB/RpiA_transferase-like"/>
</dbReference>
<sequence>MQVTTQNFEANASKALKDPNLRKAMQIIGGPMASRRVETARELPEFEALRDEGVKIKNHVLKHIDLYLEKFEQQLTARGGKLHWCRTPREARETILALCRSRDAKLVTKGKSMVTEEIGLNAFLEEHGITPVETDLGEYIIQLAQEPPSHIIGPALHKTREQVAELFEEHHPDYELPNVPGIKAGPRSTEPQVLVTEARSVLRDTYFRADVGITGANFLIAETGATVIVTNEGNGDLTQSLPRMHIAVSSIEKVIPNLEDLSTILRILARSATGQEMSCYTTLSCGPKRPEDIDGPEEFHVVLVDNGRSEMLGTALEPLLRCIRCGACMNNCPVYHSVGGHAYGWVYPGPIGAALDPHMIGLETARHLPNASTFCGKCEEVCPMRIPLPDIMRWWREQAHEKRITPPLQRWGIEAWAFAAKTPWLYRLGARVAIGLLNMLGKDKGRLSSLPLAGGWTDGRDFPAPQSASTFMSQYKASKKGGLK</sequence>
<dbReference type="InterPro" id="IPR003741">
    <property type="entry name" value="LUD_dom"/>
</dbReference>
<accession>A0A516H795</accession>
<dbReference type="Gene3D" id="3.40.50.10420">
    <property type="entry name" value="NagB/RpiA/CoA transferase-like"/>
    <property type="match status" value="1"/>
</dbReference>
<dbReference type="AlphaFoldDB" id="A0A516H795"/>
<keyword evidence="5" id="KW-0249">Electron transport</keyword>
<protein>
    <submittedName>
        <fullName evidence="9">Iron-sulfur cluster-binding protein</fullName>
    </submittedName>
</protein>
<evidence type="ECO:0000256" key="4">
    <source>
        <dbReference type="ARBA" id="ARBA00022737"/>
    </source>
</evidence>
<dbReference type="SUPFAM" id="SSF100950">
    <property type="entry name" value="NagB/RpiA/CoA transferase-like"/>
    <property type="match status" value="1"/>
</dbReference>
<dbReference type="GO" id="GO:0046872">
    <property type="term" value="F:metal ion binding"/>
    <property type="evidence" value="ECO:0007669"/>
    <property type="project" value="UniProtKB-KW"/>
</dbReference>
<evidence type="ECO:0000259" key="8">
    <source>
        <dbReference type="PROSITE" id="PS51379"/>
    </source>
</evidence>
<dbReference type="InterPro" id="IPR017896">
    <property type="entry name" value="4Fe4S_Fe-S-bd"/>
</dbReference>
<gene>
    <name evidence="9" type="ORF">FNB15_06265</name>
</gene>